<organism evidence="2 3">
    <name type="scientific">Plasmodium coatneyi</name>
    <dbReference type="NCBI Taxonomy" id="208452"/>
    <lineage>
        <taxon>Eukaryota</taxon>
        <taxon>Sar</taxon>
        <taxon>Alveolata</taxon>
        <taxon>Apicomplexa</taxon>
        <taxon>Aconoidasida</taxon>
        <taxon>Haemosporida</taxon>
        <taxon>Plasmodiidae</taxon>
        <taxon>Plasmodium</taxon>
    </lineage>
</organism>
<reference evidence="3" key="1">
    <citation type="submission" date="2016-06" db="EMBL/GenBank/DDBJ databases">
        <title>First high quality genome sequence of Plasmodium coatneyi using continuous long reads from single molecule, real-time sequencing.</title>
        <authorList>
            <person name="Chien J.-T."/>
            <person name="Pakala S.B."/>
            <person name="Geraldo J.A."/>
            <person name="Lapp S.A."/>
            <person name="Barnwell J.W."/>
            <person name="Kissinger J.C."/>
            <person name="Galinski M.R."/>
            <person name="Humphrey J.C."/>
        </authorList>
    </citation>
    <scope>NUCLEOTIDE SEQUENCE [LARGE SCALE GENOMIC DNA]</scope>
    <source>
        <strain evidence="3">Hackeri</strain>
    </source>
</reference>
<keyword evidence="3" id="KW-1185">Reference proteome</keyword>
<dbReference type="VEuPathDB" id="PlasmoDB:PCOAH_00003670"/>
<dbReference type="OrthoDB" id="375837at2759"/>
<dbReference type="EMBL" id="CP016240">
    <property type="protein sequence ID" value="ANQ05951.1"/>
    <property type="molecule type" value="Genomic_DNA"/>
</dbReference>
<protein>
    <submittedName>
        <fullName evidence="2">Uncharacterized protein</fullName>
    </submittedName>
</protein>
<sequence length="229" mass="25273">MKKEKSTLTVEDNLLLTHAVAYDLANLGLAEKRLALNLLQVFEEARSAERGFYERLDNTQKIFDEVGAGRTTMNGGNGGDVSSDNASVGGKGPPPLGRLPSSSFVQVKSKGPVEEETIWRALYDTQLRRSPPNEQVHVYSLENIQKEFEQAQAEAFISQIAMLKNQFELNLSHMKEELPRVKRLHEAVSEELALEDRVGKGGLSRGSYQNGALRGREAGKAESGMKVLC</sequence>
<dbReference type="KEGG" id="pcot:PCOAH_00003670"/>
<gene>
    <name evidence="2" type="ORF">PCOAH_00003670</name>
</gene>
<dbReference type="AlphaFoldDB" id="A0A1B1DT31"/>
<dbReference type="Proteomes" id="UP000092716">
    <property type="component" value="Chromosome 2"/>
</dbReference>
<feature type="region of interest" description="Disordered" evidence="1">
    <location>
        <begin position="69"/>
        <end position="103"/>
    </location>
</feature>
<proteinExistence type="predicted"/>
<evidence type="ECO:0000313" key="2">
    <source>
        <dbReference type="EMBL" id="ANQ05951.1"/>
    </source>
</evidence>
<dbReference type="RefSeq" id="XP_019912646.1">
    <property type="nucleotide sequence ID" value="XM_020057182.1"/>
</dbReference>
<accession>A0A1B1DT31</accession>
<name>A0A1B1DT31_9APIC</name>
<evidence type="ECO:0000256" key="1">
    <source>
        <dbReference type="SAM" id="MobiDB-lite"/>
    </source>
</evidence>
<dbReference type="GeneID" id="30907087"/>
<evidence type="ECO:0000313" key="3">
    <source>
        <dbReference type="Proteomes" id="UP000092716"/>
    </source>
</evidence>